<feature type="active site" evidence="8">
    <location>
        <position position="265"/>
    </location>
</feature>
<dbReference type="PROSITE" id="PS00631">
    <property type="entry name" value="CYTOSOL_AP"/>
    <property type="match status" value="1"/>
</dbReference>
<evidence type="ECO:0000256" key="6">
    <source>
        <dbReference type="ARBA" id="ARBA00022801"/>
    </source>
</evidence>
<dbReference type="InterPro" id="IPR023042">
    <property type="entry name" value="Peptidase_M17_leu_NH2_pept"/>
</dbReference>
<feature type="binding site" evidence="8">
    <location>
        <position position="335"/>
    </location>
    <ligand>
        <name>Mn(2+)</name>
        <dbReference type="ChEBI" id="CHEBI:29035"/>
        <label>1</label>
    </ligand>
</feature>
<protein>
    <recommendedName>
        <fullName evidence="8">Probable cytosol aminopeptidase</fullName>
        <ecNumber evidence="8">3.4.11.1</ecNumber>
    </recommendedName>
    <alternativeName>
        <fullName evidence="8">Leucine aminopeptidase</fullName>
        <shortName evidence="8">LAP</shortName>
        <ecNumber evidence="8">3.4.11.10</ecNumber>
    </alternativeName>
    <alternativeName>
        <fullName evidence="8">Leucyl aminopeptidase</fullName>
    </alternativeName>
</protein>
<evidence type="ECO:0000313" key="11">
    <source>
        <dbReference type="Proteomes" id="UP000536441"/>
    </source>
</evidence>
<dbReference type="SUPFAM" id="SSF52949">
    <property type="entry name" value="Macro domain-like"/>
    <property type="match status" value="1"/>
</dbReference>
<dbReference type="NCBIfam" id="NF002075">
    <property type="entry name" value="PRK00913.2-2"/>
    <property type="match status" value="1"/>
</dbReference>
<dbReference type="SUPFAM" id="SSF53187">
    <property type="entry name" value="Zn-dependent exopeptidases"/>
    <property type="match status" value="1"/>
</dbReference>
<dbReference type="InterPro" id="IPR011356">
    <property type="entry name" value="Leucine_aapep/pepB"/>
</dbReference>
<comment type="function">
    <text evidence="8">Presumably involved in the processing and regular turnover of intracellular proteins. Catalyzes the removal of unsubstituted N-terminal amino acids from various peptides.</text>
</comment>
<dbReference type="InterPro" id="IPR043472">
    <property type="entry name" value="Macro_dom-like"/>
</dbReference>
<accession>A0A7Y6B6S5</accession>
<evidence type="ECO:0000256" key="1">
    <source>
        <dbReference type="ARBA" id="ARBA00000135"/>
    </source>
</evidence>
<organism evidence="10 11">
    <name type="scientific">Sphingomonas zeae</name>
    <dbReference type="NCBI Taxonomy" id="1646122"/>
    <lineage>
        <taxon>Bacteria</taxon>
        <taxon>Pseudomonadati</taxon>
        <taxon>Pseudomonadota</taxon>
        <taxon>Alphaproteobacteria</taxon>
        <taxon>Sphingomonadales</taxon>
        <taxon>Sphingomonadaceae</taxon>
        <taxon>Sphingomonas</taxon>
    </lineage>
</organism>
<feature type="binding site" evidence="8">
    <location>
        <position position="258"/>
    </location>
    <ligand>
        <name>Mn(2+)</name>
        <dbReference type="ChEBI" id="CHEBI:29035"/>
        <label>2</label>
    </ligand>
</feature>
<dbReference type="EMBL" id="JABMCH010000064">
    <property type="protein sequence ID" value="NUU47551.1"/>
    <property type="molecule type" value="Genomic_DNA"/>
</dbReference>
<dbReference type="EC" id="3.4.11.1" evidence="8"/>
<evidence type="ECO:0000313" key="10">
    <source>
        <dbReference type="EMBL" id="NUU47551.1"/>
    </source>
</evidence>
<keyword evidence="7 8" id="KW-0464">Manganese</keyword>
<dbReference type="Pfam" id="PF00883">
    <property type="entry name" value="Peptidase_M17"/>
    <property type="match status" value="1"/>
</dbReference>
<evidence type="ECO:0000256" key="2">
    <source>
        <dbReference type="ARBA" id="ARBA00000967"/>
    </source>
</evidence>
<dbReference type="EC" id="3.4.11.10" evidence="8"/>
<dbReference type="NCBIfam" id="NF002077">
    <property type="entry name" value="PRK00913.2-4"/>
    <property type="match status" value="1"/>
</dbReference>
<comment type="caution">
    <text evidence="10">The sequence shown here is derived from an EMBL/GenBank/DDBJ whole genome shotgun (WGS) entry which is preliminary data.</text>
</comment>
<dbReference type="GO" id="GO:0005737">
    <property type="term" value="C:cytoplasm"/>
    <property type="evidence" value="ECO:0007669"/>
    <property type="project" value="UniProtKB-SubCell"/>
</dbReference>
<evidence type="ECO:0000256" key="8">
    <source>
        <dbReference type="HAMAP-Rule" id="MF_00181"/>
    </source>
</evidence>
<feature type="binding site" evidence="8">
    <location>
        <position position="276"/>
    </location>
    <ligand>
        <name>Mn(2+)</name>
        <dbReference type="ChEBI" id="CHEBI:29035"/>
        <label>2</label>
    </ligand>
</feature>
<dbReference type="GO" id="GO:0030145">
    <property type="term" value="F:manganese ion binding"/>
    <property type="evidence" value="ECO:0007669"/>
    <property type="project" value="UniProtKB-UniRule"/>
</dbReference>
<keyword evidence="5 8" id="KW-0645">Protease</keyword>
<dbReference type="PANTHER" id="PTHR11963:SF23">
    <property type="entry name" value="CYTOSOL AMINOPEPTIDASE"/>
    <property type="match status" value="1"/>
</dbReference>
<reference evidence="10 11" key="1">
    <citation type="submission" date="2020-05" db="EMBL/GenBank/DDBJ databases">
        <title>Genome Sequencing of Type Strains.</title>
        <authorList>
            <person name="Lemaire J.F."/>
            <person name="Inderbitzin P."/>
            <person name="Gregorio O.A."/>
            <person name="Collins S.B."/>
            <person name="Wespe N."/>
            <person name="Knight-Connoni V."/>
        </authorList>
    </citation>
    <scope>NUCLEOTIDE SEQUENCE [LARGE SCALE GENOMIC DNA]</scope>
    <source>
        <strain evidence="10 11">DSM 100049</strain>
    </source>
</reference>
<evidence type="ECO:0000256" key="3">
    <source>
        <dbReference type="ARBA" id="ARBA00009528"/>
    </source>
</evidence>
<dbReference type="Gene3D" id="3.40.220.10">
    <property type="entry name" value="Leucine Aminopeptidase, subunit E, domain 1"/>
    <property type="match status" value="1"/>
</dbReference>
<feature type="binding site" evidence="8">
    <location>
        <position position="337"/>
    </location>
    <ligand>
        <name>Mn(2+)</name>
        <dbReference type="ChEBI" id="CHEBI:29035"/>
        <label>2</label>
    </ligand>
</feature>
<dbReference type="GO" id="GO:0006508">
    <property type="term" value="P:proteolysis"/>
    <property type="evidence" value="ECO:0007669"/>
    <property type="project" value="UniProtKB-KW"/>
</dbReference>
<keyword evidence="4 8" id="KW-0031">Aminopeptidase</keyword>
<evidence type="ECO:0000259" key="9">
    <source>
        <dbReference type="PROSITE" id="PS00631"/>
    </source>
</evidence>
<keyword evidence="8" id="KW-0963">Cytoplasm</keyword>
<feature type="domain" description="Cytosol aminopeptidase" evidence="9">
    <location>
        <begin position="333"/>
        <end position="340"/>
    </location>
</feature>
<feature type="binding site" evidence="8">
    <location>
        <position position="337"/>
    </location>
    <ligand>
        <name>Mn(2+)</name>
        <dbReference type="ChEBI" id="CHEBI:29035"/>
        <label>1</label>
    </ligand>
</feature>
<dbReference type="PRINTS" id="PR00481">
    <property type="entry name" value="LAMNOPPTDASE"/>
</dbReference>
<feature type="active site" evidence="8">
    <location>
        <position position="339"/>
    </location>
</feature>
<name>A0A7Y6B6S5_9SPHN</name>
<dbReference type="Pfam" id="PF02789">
    <property type="entry name" value="Peptidase_M17_N"/>
    <property type="match status" value="1"/>
</dbReference>
<gene>
    <name evidence="8" type="primary">pepA</name>
    <name evidence="10" type="ORF">HP438_11245</name>
</gene>
<comment type="catalytic activity">
    <reaction evidence="1 8">
        <text>Release of an N-terminal amino acid, Xaa-|-Yaa-, in which Xaa is preferably Leu, but may be other amino acids including Pro although not Arg or Lys, and Yaa may be Pro. Amino acid amides and methyl esters are also readily hydrolyzed, but rates on arylamides are exceedingly low.</text>
        <dbReference type="EC" id="3.4.11.1"/>
    </reaction>
</comment>
<comment type="subcellular location">
    <subcellularLocation>
        <location evidence="8">Cytoplasm</location>
    </subcellularLocation>
</comment>
<keyword evidence="11" id="KW-1185">Reference proteome</keyword>
<sequence>MQIVFTSAADANDVLVVPIPKDGAVTGVVGGDGMVAVAKAAADAARFKGEAGSLVEAFVPFDDEVRRVILLGVGEGTDADWRKAGGALTAKLLTSATSAAVILTGMGNKPSAEAVAGFAGAAVQRGWRHDVYRTKLPETSKPTLTKLAIVDAGADAEAAYARVHAVNGGLELTRTLVSEPPNKLYPETFVERVLKDVEGLGLEVTVLDEAQMRDLGMGALLGVSQGSVREARLLVLKWNGGAPDAETLALVGKGVTFDTGGISIKPAAGMEDMKWDMGGAGAVAGAMKAIAARKAKANVVGVMGLVENMPDGNAQRPGDVVTSMSGQTIEVINTDAEGRLVLCDALTWVQKTHSPSTIVDLATLTGAMIISLGHEHGGLFANDDGLAESLLAAGTETGEKLWRFPLSEAYDKLIESQIADMKNVGPRGGGSITAAQFLKRYINEGVAWAHLDIAGMVWSDKPGVNHGKGATGYGVRLLDRFVADRFEA</sequence>
<evidence type="ECO:0000256" key="4">
    <source>
        <dbReference type="ARBA" id="ARBA00022438"/>
    </source>
</evidence>
<proteinExistence type="inferred from homology"/>
<dbReference type="GO" id="GO:0070006">
    <property type="term" value="F:metalloaminopeptidase activity"/>
    <property type="evidence" value="ECO:0007669"/>
    <property type="project" value="InterPro"/>
</dbReference>
<dbReference type="HAMAP" id="MF_00181">
    <property type="entry name" value="Cytosol_peptidase_M17"/>
    <property type="match status" value="1"/>
</dbReference>
<dbReference type="InterPro" id="IPR000819">
    <property type="entry name" value="Peptidase_M17_C"/>
</dbReference>
<feature type="binding site" evidence="8">
    <location>
        <position position="258"/>
    </location>
    <ligand>
        <name>Mn(2+)</name>
        <dbReference type="ChEBI" id="CHEBI:29035"/>
        <label>1</label>
    </ligand>
</feature>
<dbReference type="RefSeq" id="WP_175312149.1">
    <property type="nucleotide sequence ID" value="NZ_CBCRYR010000001.1"/>
</dbReference>
<evidence type="ECO:0000256" key="5">
    <source>
        <dbReference type="ARBA" id="ARBA00022670"/>
    </source>
</evidence>
<keyword evidence="8" id="KW-0479">Metal-binding</keyword>
<keyword evidence="6 8" id="KW-0378">Hydrolase</keyword>
<dbReference type="Proteomes" id="UP000536441">
    <property type="component" value="Unassembled WGS sequence"/>
</dbReference>
<dbReference type="Gene3D" id="3.40.630.10">
    <property type="entry name" value="Zn peptidases"/>
    <property type="match status" value="1"/>
</dbReference>
<comment type="similarity">
    <text evidence="3 8">Belongs to the peptidase M17 family.</text>
</comment>
<comment type="cofactor">
    <cofactor evidence="8">
        <name>Mn(2+)</name>
        <dbReference type="ChEBI" id="CHEBI:29035"/>
    </cofactor>
    <text evidence="8">Binds 2 manganese ions per subunit.</text>
</comment>
<dbReference type="CDD" id="cd00433">
    <property type="entry name" value="Peptidase_M17"/>
    <property type="match status" value="1"/>
</dbReference>
<dbReference type="InterPro" id="IPR008283">
    <property type="entry name" value="Peptidase_M17_N"/>
</dbReference>
<dbReference type="PANTHER" id="PTHR11963">
    <property type="entry name" value="LEUCINE AMINOPEPTIDASE-RELATED"/>
    <property type="match status" value="1"/>
</dbReference>
<dbReference type="AlphaFoldDB" id="A0A7Y6B6S5"/>
<dbReference type="NCBIfam" id="NF002074">
    <property type="entry name" value="PRK00913.1-4"/>
    <property type="match status" value="1"/>
</dbReference>
<comment type="catalytic activity">
    <reaction evidence="2 8">
        <text>Release of an N-terminal amino acid, preferentially leucine, but not glutamic or aspartic acids.</text>
        <dbReference type="EC" id="3.4.11.10"/>
    </reaction>
</comment>
<evidence type="ECO:0000256" key="7">
    <source>
        <dbReference type="ARBA" id="ARBA00023211"/>
    </source>
</evidence>
<feature type="binding site" evidence="8">
    <location>
        <position position="253"/>
    </location>
    <ligand>
        <name>Mn(2+)</name>
        <dbReference type="ChEBI" id="CHEBI:29035"/>
        <label>2</label>
    </ligand>
</feature>